<dbReference type="PANTHER" id="PTHR24253">
    <property type="entry name" value="TRANSMEMBRANE PROTEASE SERINE"/>
    <property type="match status" value="1"/>
</dbReference>
<feature type="domain" description="Peptidase S1" evidence="3">
    <location>
        <begin position="40"/>
        <end position="273"/>
    </location>
</feature>
<dbReference type="InterPro" id="IPR009003">
    <property type="entry name" value="Peptidase_S1_PA"/>
</dbReference>
<feature type="signal peptide" evidence="2">
    <location>
        <begin position="1"/>
        <end position="17"/>
    </location>
</feature>
<accession>A0A7R8UPI6</accession>
<sequence length="284" mass="31451">MFEIVLWTLMLIGVSDLGVLTSAEDESCVCGQRSTFSFRIAGGKVAKEGSHPWQAAIFSPRKGFACGGSVITDWHILSSGYCIRGLWWVKGWKVRLGTVDRLSNKGELFDVTEWFVHPKYHALTDTPISDIVIGKLNRKITFGELIQPICLNNNGRIDLTNRRAIAIGWGMEESEGPLVRRLREASVPVSSDWRCSKSTIGSVFRPELMLCTSSYPKGPCPGDEGGSLMLEVDETYMMLIGIISYVEDCAESTGVVTYTKVSVFHKWIESVTADAKKCQPPQFA</sequence>
<dbReference type="InParanoid" id="A0A7R8UPI6"/>
<organism evidence="4 5">
    <name type="scientific">Hermetia illucens</name>
    <name type="common">Black soldier fly</name>
    <dbReference type="NCBI Taxonomy" id="343691"/>
    <lineage>
        <taxon>Eukaryota</taxon>
        <taxon>Metazoa</taxon>
        <taxon>Ecdysozoa</taxon>
        <taxon>Arthropoda</taxon>
        <taxon>Hexapoda</taxon>
        <taxon>Insecta</taxon>
        <taxon>Pterygota</taxon>
        <taxon>Neoptera</taxon>
        <taxon>Endopterygota</taxon>
        <taxon>Diptera</taxon>
        <taxon>Brachycera</taxon>
        <taxon>Stratiomyomorpha</taxon>
        <taxon>Stratiomyidae</taxon>
        <taxon>Hermetiinae</taxon>
        <taxon>Hermetia</taxon>
    </lineage>
</organism>
<proteinExistence type="predicted"/>
<dbReference type="SUPFAM" id="SSF50494">
    <property type="entry name" value="Trypsin-like serine proteases"/>
    <property type="match status" value="1"/>
</dbReference>
<dbReference type="GO" id="GO:0006508">
    <property type="term" value="P:proteolysis"/>
    <property type="evidence" value="ECO:0007669"/>
    <property type="project" value="InterPro"/>
</dbReference>
<keyword evidence="2" id="KW-0732">Signal</keyword>
<keyword evidence="1" id="KW-1015">Disulfide bond</keyword>
<evidence type="ECO:0000256" key="1">
    <source>
        <dbReference type="ARBA" id="ARBA00023157"/>
    </source>
</evidence>
<feature type="chain" id="PRO_5031286686" description="Peptidase S1 domain-containing protein" evidence="2">
    <location>
        <begin position="18"/>
        <end position="284"/>
    </location>
</feature>
<dbReference type="InterPro" id="IPR043504">
    <property type="entry name" value="Peptidase_S1_PA_chymotrypsin"/>
</dbReference>
<evidence type="ECO:0000313" key="4">
    <source>
        <dbReference type="EMBL" id="CAD7083707.1"/>
    </source>
</evidence>
<dbReference type="PANTHER" id="PTHR24253:SF153">
    <property type="entry name" value="SERINE PROTEASE HEPSIN"/>
    <property type="match status" value="1"/>
</dbReference>
<dbReference type="InterPro" id="IPR001314">
    <property type="entry name" value="Peptidase_S1A"/>
</dbReference>
<gene>
    <name evidence="4" type="ORF">HERILL_LOCUS6644</name>
</gene>
<evidence type="ECO:0000259" key="3">
    <source>
        <dbReference type="PROSITE" id="PS50240"/>
    </source>
</evidence>
<dbReference type="Gene3D" id="2.40.10.10">
    <property type="entry name" value="Trypsin-like serine proteases"/>
    <property type="match status" value="1"/>
</dbReference>
<keyword evidence="5" id="KW-1185">Reference proteome</keyword>
<evidence type="ECO:0000313" key="5">
    <source>
        <dbReference type="Proteomes" id="UP000594454"/>
    </source>
</evidence>
<dbReference type="Proteomes" id="UP000594454">
    <property type="component" value="Chromosome 3"/>
</dbReference>
<dbReference type="OrthoDB" id="10012881at2759"/>
<dbReference type="GO" id="GO:0004252">
    <property type="term" value="F:serine-type endopeptidase activity"/>
    <property type="evidence" value="ECO:0007669"/>
    <property type="project" value="InterPro"/>
</dbReference>
<protein>
    <recommendedName>
        <fullName evidence="3">Peptidase S1 domain-containing protein</fullName>
    </recommendedName>
</protein>
<dbReference type="SMART" id="SM00020">
    <property type="entry name" value="Tryp_SPc"/>
    <property type="match status" value="1"/>
</dbReference>
<dbReference type="EMBL" id="LR899011">
    <property type="protein sequence ID" value="CAD7083707.1"/>
    <property type="molecule type" value="Genomic_DNA"/>
</dbReference>
<dbReference type="CDD" id="cd00190">
    <property type="entry name" value="Tryp_SPc"/>
    <property type="match status" value="1"/>
</dbReference>
<dbReference type="PRINTS" id="PR00722">
    <property type="entry name" value="CHYMOTRYPSIN"/>
</dbReference>
<reference evidence="4 5" key="1">
    <citation type="submission" date="2020-11" db="EMBL/GenBank/DDBJ databases">
        <authorList>
            <person name="Wallbank WR R."/>
            <person name="Pardo Diaz C."/>
            <person name="Kozak K."/>
            <person name="Martin S."/>
            <person name="Jiggins C."/>
            <person name="Moest M."/>
            <person name="Warren A I."/>
            <person name="Generalovic N T."/>
            <person name="Byers J.R.P. K."/>
            <person name="Montejo-Kovacevich G."/>
            <person name="Yen C E."/>
        </authorList>
    </citation>
    <scope>NUCLEOTIDE SEQUENCE [LARGE SCALE GENOMIC DNA]</scope>
</reference>
<dbReference type="AlphaFoldDB" id="A0A7R8UPI6"/>
<dbReference type="Pfam" id="PF00089">
    <property type="entry name" value="Trypsin"/>
    <property type="match status" value="1"/>
</dbReference>
<dbReference type="InterPro" id="IPR001254">
    <property type="entry name" value="Trypsin_dom"/>
</dbReference>
<dbReference type="PROSITE" id="PS50240">
    <property type="entry name" value="TRYPSIN_DOM"/>
    <property type="match status" value="1"/>
</dbReference>
<name>A0A7R8UPI6_HERIL</name>
<evidence type="ECO:0000256" key="2">
    <source>
        <dbReference type="SAM" id="SignalP"/>
    </source>
</evidence>